<reference evidence="1" key="1">
    <citation type="submission" date="2019-12" db="EMBL/GenBank/DDBJ databases">
        <title>Novel species isolated from a subtropical stream in China.</title>
        <authorList>
            <person name="Lu H."/>
        </authorList>
    </citation>
    <scope>NUCLEOTIDE SEQUENCE [LARGE SCALE GENOMIC DNA]</scope>
    <source>
        <strain evidence="1">FT81W</strain>
    </source>
</reference>
<dbReference type="Proteomes" id="UP000447355">
    <property type="component" value="Unassembled WGS sequence"/>
</dbReference>
<sequence length="268" mass="28050">MSLQYYDINIGLTGTQKIAAQGRYIYYYTGTTPLIAGGATPAAAGNQAIKVQAGQSGNTILLMPGQSYRLDESDKAPTEWILSNFKASEVITGQVMVGEGDFRDSNTSNTSYVKLDATFANNVQVTNTPASRVPVTADLSQTIPVSIAGTVNVSGNTMNYQSSWTNNVGLTANVPVQIVAPVTNVNGIMVNRTVLFQETGTPVVILAKASAPTSWTDGDVIAAATSAGTGVPVAIVEDSQIKVPAGRGLWVVAPSAANQLRSMLYTVL</sequence>
<gene>
    <name evidence="1" type="ORF">GTP90_20450</name>
</gene>
<name>A0A845GS46_9BURK</name>
<organism evidence="1 2">
    <name type="scientific">Duganella vulcania</name>
    <dbReference type="NCBI Taxonomy" id="2692166"/>
    <lineage>
        <taxon>Bacteria</taxon>
        <taxon>Pseudomonadati</taxon>
        <taxon>Pseudomonadota</taxon>
        <taxon>Betaproteobacteria</taxon>
        <taxon>Burkholderiales</taxon>
        <taxon>Oxalobacteraceae</taxon>
        <taxon>Telluria group</taxon>
        <taxon>Duganella</taxon>
    </lineage>
</organism>
<comment type="caution">
    <text evidence="1">The sequence shown here is derived from an EMBL/GenBank/DDBJ whole genome shotgun (WGS) entry which is preliminary data.</text>
</comment>
<dbReference type="RefSeq" id="WP_161085263.1">
    <property type="nucleotide sequence ID" value="NZ_WWCX01000041.1"/>
</dbReference>
<proteinExistence type="predicted"/>
<accession>A0A845GS46</accession>
<evidence type="ECO:0000313" key="1">
    <source>
        <dbReference type="EMBL" id="MYM96240.1"/>
    </source>
</evidence>
<protein>
    <submittedName>
        <fullName evidence="1">Uncharacterized protein</fullName>
    </submittedName>
</protein>
<evidence type="ECO:0000313" key="2">
    <source>
        <dbReference type="Proteomes" id="UP000447355"/>
    </source>
</evidence>
<dbReference type="AlphaFoldDB" id="A0A845GS46"/>
<dbReference type="EMBL" id="WWCX01000041">
    <property type="protein sequence ID" value="MYM96240.1"/>
    <property type="molecule type" value="Genomic_DNA"/>
</dbReference>